<evidence type="ECO:0000256" key="11">
    <source>
        <dbReference type="RuleBase" id="RU004136"/>
    </source>
</evidence>
<sequence>MFTAQDILNATGGNLAVGSLDCVARGISTDSRTIEKGELFIALEGDNFNGHEFVTDSVQRGAVGVVVKAGVFSYKPVLSMGYPVFLIEVNDTLKALGDIAYFYRKRFNIPVAGVTGSNGKTTTKDMIAHILSLSLRVLKNQGTLNNFIGMPLTLLKLADQHQACVLEMGANHLGEIARLSEIAVPDIGVITNIGPSHLEFLKDLETVSQAKTELFQNFKPDDTAIWNADDAMLSGLYQTLKCRKKTFGFSAGCDYQATHIEYLKAEGAWRFALNSNKLIKIKLLGRHNIYNALAAIAVSDTMGIDYESIFSGLSSFGSVSMRMEILEAAGITIINDSYNSNPKSMESAIAVLSDFNASGRKILVSGDMLELGDMSDYYHHQLGLSVGNSNTDIFIAVGPRSREAAASAISSGMNKSCVYLCDNSKQAGEALIKILRQYDVVLIKGSRAMKMENICSTIYSTR</sequence>
<protein>
    <recommendedName>
        <fullName evidence="10 11">UDP-N-acetylmuramoyl-tripeptide--D-alanyl-D-alanine ligase</fullName>
        <ecNumber evidence="10 11">6.3.2.10</ecNumber>
    </recommendedName>
    <alternativeName>
        <fullName evidence="10">D-alanyl-D-alanine-adding enzyme</fullName>
    </alternativeName>
</protein>
<comment type="function">
    <text evidence="10 11">Involved in cell wall formation. Catalyzes the final step in the synthesis of UDP-N-acetylmuramoyl-pentapeptide, the precursor of murein.</text>
</comment>
<evidence type="ECO:0000313" key="15">
    <source>
        <dbReference type="EMBL" id="PIW66269.1"/>
    </source>
</evidence>
<evidence type="ECO:0000256" key="7">
    <source>
        <dbReference type="ARBA" id="ARBA00022984"/>
    </source>
</evidence>
<evidence type="ECO:0000259" key="12">
    <source>
        <dbReference type="Pfam" id="PF01225"/>
    </source>
</evidence>
<name>A0A2J0LGB9_9BACT</name>
<comment type="subcellular location">
    <subcellularLocation>
        <location evidence="10 11">Cytoplasm</location>
    </subcellularLocation>
</comment>
<dbReference type="GO" id="GO:0051301">
    <property type="term" value="P:cell division"/>
    <property type="evidence" value="ECO:0007669"/>
    <property type="project" value="UniProtKB-KW"/>
</dbReference>
<feature type="domain" description="Mur ligase C-terminal" evidence="13">
    <location>
        <begin position="321"/>
        <end position="447"/>
    </location>
</feature>
<dbReference type="Proteomes" id="UP000231267">
    <property type="component" value="Unassembled WGS sequence"/>
</dbReference>
<comment type="pathway">
    <text evidence="10 11">Cell wall biogenesis; peptidoglycan biosynthesis.</text>
</comment>
<dbReference type="InterPro" id="IPR036615">
    <property type="entry name" value="Mur_ligase_C_dom_sf"/>
</dbReference>
<organism evidence="15 16">
    <name type="scientific">Candidatus Taenaricola geysiri</name>
    <dbReference type="NCBI Taxonomy" id="1974752"/>
    <lineage>
        <taxon>Bacteria</taxon>
        <taxon>Pseudomonadati</taxon>
        <taxon>Candidatus Omnitrophota</taxon>
        <taxon>Candidatus Taenaricola</taxon>
    </lineage>
</organism>
<dbReference type="InterPro" id="IPR051046">
    <property type="entry name" value="MurCDEF_CellWall_CoF430Synth"/>
</dbReference>
<comment type="catalytic activity">
    <reaction evidence="10 11">
        <text>D-alanyl-D-alanine + UDP-N-acetyl-alpha-D-muramoyl-L-alanyl-gamma-D-glutamyl-meso-2,6-diaminopimelate + ATP = UDP-N-acetyl-alpha-D-muramoyl-L-alanyl-gamma-D-glutamyl-meso-2,6-diaminopimeloyl-D-alanyl-D-alanine + ADP + phosphate + H(+)</text>
        <dbReference type="Rhea" id="RHEA:28374"/>
        <dbReference type="ChEBI" id="CHEBI:15378"/>
        <dbReference type="ChEBI" id="CHEBI:30616"/>
        <dbReference type="ChEBI" id="CHEBI:43474"/>
        <dbReference type="ChEBI" id="CHEBI:57822"/>
        <dbReference type="ChEBI" id="CHEBI:61386"/>
        <dbReference type="ChEBI" id="CHEBI:83905"/>
        <dbReference type="ChEBI" id="CHEBI:456216"/>
        <dbReference type="EC" id="6.3.2.10"/>
    </reaction>
</comment>
<evidence type="ECO:0000256" key="5">
    <source>
        <dbReference type="ARBA" id="ARBA00022840"/>
    </source>
</evidence>
<evidence type="ECO:0000256" key="6">
    <source>
        <dbReference type="ARBA" id="ARBA00022960"/>
    </source>
</evidence>
<dbReference type="InterPro" id="IPR005863">
    <property type="entry name" value="UDP-N-AcMur_synth"/>
</dbReference>
<comment type="caution">
    <text evidence="15">The sequence shown here is derived from an EMBL/GenBank/DDBJ whole genome shotgun (WGS) entry which is preliminary data.</text>
</comment>
<dbReference type="InterPro" id="IPR035911">
    <property type="entry name" value="MurE/MurF_N"/>
</dbReference>
<evidence type="ECO:0000313" key="16">
    <source>
        <dbReference type="Proteomes" id="UP000231267"/>
    </source>
</evidence>
<dbReference type="SUPFAM" id="SSF63418">
    <property type="entry name" value="MurE/MurF N-terminal domain"/>
    <property type="match status" value="1"/>
</dbReference>
<dbReference type="SUPFAM" id="SSF53244">
    <property type="entry name" value="MurD-like peptide ligases, peptide-binding domain"/>
    <property type="match status" value="1"/>
</dbReference>
<evidence type="ECO:0000256" key="4">
    <source>
        <dbReference type="ARBA" id="ARBA00022741"/>
    </source>
</evidence>
<keyword evidence="2 10" id="KW-0436">Ligase</keyword>
<dbReference type="GO" id="GO:0005737">
    <property type="term" value="C:cytoplasm"/>
    <property type="evidence" value="ECO:0007669"/>
    <property type="project" value="UniProtKB-SubCell"/>
</dbReference>
<dbReference type="GO" id="GO:0047480">
    <property type="term" value="F:UDP-N-acetylmuramoyl-tripeptide-D-alanyl-D-alanine ligase activity"/>
    <property type="evidence" value="ECO:0007669"/>
    <property type="project" value="UniProtKB-UniRule"/>
</dbReference>
<keyword evidence="5 10" id="KW-0067">ATP-binding</keyword>
<reference evidence="15 16" key="1">
    <citation type="submission" date="2017-09" db="EMBL/GenBank/DDBJ databases">
        <title>Depth-based differentiation of microbial function through sediment-hosted aquifers and enrichment of novel symbionts in the deep terrestrial subsurface.</title>
        <authorList>
            <person name="Probst A.J."/>
            <person name="Ladd B."/>
            <person name="Jarett J.K."/>
            <person name="Geller-Mcgrath D.E."/>
            <person name="Sieber C.M."/>
            <person name="Emerson J.B."/>
            <person name="Anantharaman K."/>
            <person name="Thomas B.C."/>
            <person name="Malmstrom R."/>
            <person name="Stieglmeier M."/>
            <person name="Klingl A."/>
            <person name="Woyke T."/>
            <person name="Ryan C.M."/>
            <person name="Banfield J.F."/>
        </authorList>
    </citation>
    <scope>NUCLEOTIDE SEQUENCE [LARGE SCALE GENOMIC DNA]</scope>
    <source>
        <strain evidence="15">CG12_big_fil_rev_8_21_14_0_65_43_15</strain>
    </source>
</reference>
<dbReference type="PANTHER" id="PTHR43024:SF1">
    <property type="entry name" value="UDP-N-ACETYLMURAMOYL-TRIPEPTIDE--D-ALANYL-D-ALANINE LIGASE"/>
    <property type="match status" value="1"/>
</dbReference>
<dbReference type="SUPFAM" id="SSF53623">
    <property type="entry name" value="MurD-like peptide ligases, catalytic domain"/>
    <property type="match status" value="1"/>
</dbReference>
<dbReference type="GO" id="GO:0008360">
    <property type="term" value="P:regulation of cell shape"/>
    <property type="evidence" value="ECO:0007669"/>
    <property type="project" value="UniProtKB-KW"/>
</dbReference>
<dbReference type="InterPro" id="IPR004101">
    <property type="entry name" value="Mur_ligase_C"/>
</dbReference>
<dbReference type="Gene3D" id="3.90.190.20">
    <property type="entry name" value="Mur ligase, C-terminal domain"/>
    <property type="match status" value="1"/>
</dbReference>
<keyword evidence="4 10" id="KW-0547">Nucleotide-binding</keyword>
<dbReference type="UniPathway" id="UPA00219"/>
<evidence type="ECO:0000256" key="9">
    <source>
        <dbReference type="ARBA" id="ARBA00023316"/>
    </source>
</evidence>
<dbReference type="PANTHER" id="PTHR43024">
    <property type="entry name" value="UDP-N-ACETYLMURAMOYL-TRIPEPTIDE--D-ALANYL-D-ALANINE LIGASE"/>
    <property type="match status" value="1"/>
</dbReference>
<accession>A0A2J0LGB9</accession>
<dbReference type="InterPro" id="IPR036565">
    <property type="entry name" value="Mur-like_cat_sf"/>
</dbReference>
<dbReference type="Pfam" id="PF01225">
    <property type="entry name" value="Mur_ligase"/>
    <property type="match status" value="1"/>
</dbReference>
<keyword evidence="9 10" id="KW-0961">Cell wall biogenesis/degradation</keyword>
<feature type="binding site" evidence="10">
    <location>
        <begin position="116"/>
        <end position="122"/>
    </location>
    <ligand>
        <name>ATP</name>
        <dbReference type="ChEBI" id="CHEBI:30616"/>
    </ligand>
</feature>
<dbReference type="InterPro" id="IPR013221">
    <property type="entry name" value="Mur_ligase_cen"/>
</dbReference>
<dbReference type="HAMAP" id="MF_02019">
    <property type="entry name" value="MurF"/>
    <property type="match status" value="1"/>
</dbReference>
<dbReference type="EC" id="6.3.2.10" evidence="10 11"/>
<comment type="similarity">
    <text evidence="10">Belongs to the MurCDEF family. MurF subfamily.</text>
</comment>
<evidence type="ECO:0000259" key="13">
    <source>
        <dbReference type="Pfam" id="PF02875"/>
    </source>
</evidence>
<dbReference type="GO" id="GO:0005524">
    <property type="term" value="F:ATP binding"/>
    <property type="evidence" value="ECO:0007669"/>
    <property type="project" value="UniProtKB-UniRule"/>
</dbReference>
<dbReference type="Pfam" id="PF02875">
    <property type="entry name" value="Mur_ligase_C"/>
    <property type="match status" value="1"/>
</dbReference>
<dbReference type="GO" id="GO:0008766">
    <property type="term" value="F:UDP-N-acetylmuramoylalanyl-D-glutamyl-2,6-diaminopimelate-D-alanyl-D-alanine ligase activity"/>
    <property type="evidence" value="ECO:0007669"/>
    <property type="project" value="RHEA"/>
</dbReference>
<keyword evidence="7 10" id="KW-0573">Peptidoglycan synthesis</keyword>
<evidence type="ECO:0000256" key="8">
    <source>
        <dbReference type="ARBA" id="ARBA00023306"/>
    </source>
</evidence>
<keyword evidence="1 10" id="KW-0963">Cytoplasm</keyword>
<keyword evidence="8 10" id="KW-0131">Cell cycle</keyword>
<keyword evidence="3 10" id="KW-0132">Cell division</keyword>
<dbReference type="GO" id="GO:0071555">
    <property type="term" value="P:cell wall organization"/>
    <property type="evidence" value="ECO:0007669"/>
    <property type="project" value="UniProtKB-KW"/>
</dbReference>
<feature type="domain" description="Mur ligase N-terminal catalytic" evidence="12">
    <location>
        <begin position="25"/>
        <end position="101"/>
    </location>
</feature>
<gene>
    <name evidence="10" type="primary">murF</name>
    <name evidence="15" type="ORF">COW11_04280</name>
</gene>
<dbReference type="EMBL" id="PFGP01000098">
    <property type="protein sequence ID" value="PIW66269.1"/>
    <property type="molecule type" value="Genomic_DNA"/>
</dbReference>
<evidence type="ECO:0000256" key="10">
    <source>
        <dbReference type="HAMAP-Rule" id="MF_02019"/>
    </source>
</evidence>
<evidence type="ECO:0000259" key="14">
    <source>
        <dbReference type="Pfam" id="PF08245"/>
    </source>
</evidence>
<dbReference type="Pfam" id="PF08245">
    <property type="entry name" value="Mur_ligase_M"/>
    <property type="match status" value="1"/>
</dbReference>
<evidence type="ECO:0000256" key="3">
    <source>
        <dbReference type="ARBA" id="ARBA00022618"/>
    </source>
</evidence>
<dbReference type="InterPro" id="IPR000713">
    <property type="entry name" value="Mur_ligase_N"/>
</dbReference>
<evidence type="ECO:0000256" key="2">
    <source>
        <dbReference type="ARBA" id="ARBA00022598"/>
    </source>
</evidence>
<evidence type="ECO:0000256" key="1">
    <source>
        <dbReference type="ARBA" id="ARBA00022490"/>
    </source>
</evidence>
<dbReference type="GO" id="GO:0009252">
    <property type="term" value="P:peptidoglycan biosynthetic process"/>
    <property type="evidence" value="ECO:0007669"/>
    <property type="project" value="UniProtKB-UniRule"/>
</dbReference>
<dbReference type="NCBIfam" id="TIGR01143">
    <property type="entry name" value="murF"/>
    <property type="match status" value="1"/>
</dbReference>
<proteinExistence type="inferred from homology"/>
<keyword evidence="6 10" id="KW-0133">Cell shape</keyword>
<dbReference type="AlphaFoldDB" id="A0A2J0LGB9"/>
<dbReference type="Gene3D" id="3.40.1390.10">
    <property type="entry name" value="MurE/MurF, N-terminal domain"/>
    <property type="match status" value="1"/>
</dbReference>
<feature type="domain" description="Mur ligase central" evidence="14">
    <location>
        <begin position="114"/>
        <end position="298"/>
    </location>
</feature>
<dbReference type="Gene3D" id="3.40.1190.10">
    <property type="entry name" value="Mur-like, catalytic domain"/>
    <property type="match status" value="1"/>
</dbReference>